<evidence type="ECO:0000256" key="2">
    <source>
        <dbReference type="ARBA" id="ARBA00022670"/>
    </source>
</evidence>
<evidence type="ECO:0000259" key="11">
    <source>
        <dbReference type="Pfam" id="PF05572"/>
    </source>
</evidence>
<dbReference type="Pfam" id="PF05572">
    <property type="entry name" value="Peptidase_M43"/>
    <property type="match status" value="1"/>
</dbReference>
<dbReference type="EMBL" id="KZ819467">
    <property type="protein sequence ID" value="PWN39432.1"/>
    <property type="molecule type" value="Genomic_DNA"/>
</dbReference>
<evidence type="ECO:0000256" key="5">
    <source>
        <dbReference type="ARBA" id="ARBA00022801"/>
    </source>
</evidence>
<keyword evidence="2" id="KW-0645">Protease</keyword>
<dbReference type="InterPro" id="IPR008754">
    <property type="entry name" value="Peptidase_M43"/>
</dbReference>
<dbReference type="InterPro" id="IPR024079">
    <property type="entry name" value="MetalloPept_cat_dom_sf"/>
</dbReference>
<dbReference type="InParanoid" id="A0A316VPI0"/>
<name>A0A316VPI0_9BASI</name>
<dbReference type="GeneID" id="37036718"/>
<feature type="region of interest" description="Disordered" evidence="9">
    <location>
        <begin position="239"/>
        <end position="261"/>
    </location>
</feature>
<evidence type="ECO:0000256" key="8">
    <source>
        <dbReference type="ARBA" id="ARBA00023157"/>
    </source>
</evidence>
<evidence type="ECO:0000256" key="6">
    <source>
        <dbReference type="ARBA" id="ARBA00022833"/>
    </source>
</evidence>
<dbReference type="GO" id="GO:0008237">
    <property type="term" value="F:metallopeptidase activity"/>
    <property type="evidence" value="ECO:0007669"/>
    <property type="project" value="UniProtKB-KW"/>
</dbReference>
<dbReference type="STRING" id="1522189.A0A316VPI0"/>
<dbReference type="GO" id="GO:0046872">
    <property type="term" value="F:metal ion binding"/>
    <property type="evidence" value="ECO:0007669"/>
    <property type="project" value="UniProtKB-KW"/>
</dbReference>
<dbReference type="PANTHER" id="PTHR47466">
    <property type="match status" value="1"/>
</dbReference>
<keyword evidence="7" id="KW-0482">Metalloprotease</keyword>
<keyword evidence="13" id="KW-1185">Reference proteome</keyword>
<proteinExistence type="inferred from homology"/>
<evidence type="ECO:0000256" key="3">
    <source>
        <dbReference type="ARBA" id="ARBA00022723"/>
    </source>
</evidence>
<dbReference type="Proteomes" id="UP000245783">
    <property type="component" value="Unassembled WGS sequence"/>
</dbReference>
<dbReference type="CDD" id="cd04275">
    <property type="entry name" value="ZnMc_pappalysin_like"/>
    <property type="match status" value="1"/>
</dbReference>
<comment type="similarity">
    <text evidence="1">Belongs to the peptidase M43B family.</text>
</comment>
<dbReference type="PANTHER" id="PTHR47466:SF1">
    <property type="entry name" value="METALLOPROTEASE MEP1 (AFU_ORTHOLOGUE AFUA_1G07730)-RELATED"/>
    <property type="match status" value="1"/>
</dbReference>
<dbReference type="OrthoDB" id="536211at2759"/>
<evidence type="ECO:0000256" key="7">
    <source>
        <dbReference type="ARBA" id="ARBA00023049"/>
    </source>
</evidence>
<evidence type="ECO:0000256" key="1">
    <source>
        <dbReference type="ARBA" id="ARBA00008721"/>
    </source>
</evidence>
<feature type="signal peptide" evidence="10">
    <location>
        <begin position="1"/>
        <end position="27"/>
    </location>
</feature>
<keyword evidence="4 10" id="KW-0732">Signal</keyword>
<reference evidence="12 13" key="1">
    <citation type="journal article" date="2018" name="Mol. Biol. Evol.">
        <title>Broad Genomic Sampling Reveals a Smut Pathogenic Ancestry of the Fungal Clade Ustilaginomycotina.</title>
        <authorList>
            <person name="Kijpornyongpan T."/>
            <person name="Mondo S.J."/>
            <person name="Barry K."/>
            <person name="Sandor L."/>
            <person name="Lee J."/>
            <person name="Lipzen A."/>
            <person name="Pangilinan J."/>
            <person name="LaButti K."/>
            <person name="Hainaut M."/>
            <person name="Henrissat B."/>
            <person name="Grigoriev I.V."/>
            <person name="Spatafora J.W."/>
            <person name="Aime M.C."/>
        </authorList>
    </citation>
    <scope>NUCLEOTIDE SEQUENCE [LARGE SCALE GENOMIC DNA]</scope>
    <source>
        <strain evidence="12 13">MCA 4658</strain>
    </source>
</reference>
<protein>
    <submittedName>
        <fullName evidence="12">Zincin</fullName>
    </submittedName>
</protein>
<sequence length="303" mass="31445">MVRFNLPTFFAATAAAVAALSTSGVSAASFEMRAPTRKCGTTSPLSPALEAEAAKVVEAHRLALEAARASGNATDYRLNAAAASSIPVVWNIITDGSNGALSSSAINGQINVLNNDYANSGMPYRFSLSSTKTTVNSNWFKNAFPGTSAESAMKNALRTGGASTLNLYSVDLSAQGLLGYATFPSDYSSKPKFDGVVFEYRSVPGGSLAPYNQGRTLTHEVGHWVGLYHTFQGGCSGAGDSVSDTAPEASPASGCPTGRDTCSGGGVDPITNYMDYSDDGCMNNFTGGQVTRASGLTRQYRGV</sequence>
<feature type="chain" id="PRO_5016367669" evidence="10">
    <location>
        <begin position="28"/>
        <end position="303"/>
    </location>
</feature>
<accession>A0A316VPI0</accession>
<dbReference type="SUPFAM" id="SSF55486">
    <property type="entry name" value="Metalloproteases ('zincins'), catalytic domain"/>
    <property type="match status" value="1"/>
</dbReference>
<keyword evidence="8" id="KW-1015">Disulfide bond</keyword>
<keyword evidence="3" id="KW-0479">Metal-binding</keyword>
<keyword evidence="6" id="KW-0862">Zinc</keyword>
<evidence type="ECO:0000313" key="12">
    <source>
        <dbReference type="EMBL" id="PWN39432.1"/>
    </source>
</evidence>
<evidence type="ECO:0000256" key="4">
    <source>
        <dbReference type="ARBA" id="ARBA00022729"/>
    </source>
</evidence>
<dbReference type="RefSeq" id="XP_025366592.1">
    <property type="nucleotide sequence ID" value="XM_025514848.1"/>
</dbReference>
<dbReference type="GO" id="GO:0006508">
    <property type="term" value="P:proteolysis"/>
    <property type="evidence" value="ECO:0007669"/>
    <property type="project" value="UniProtKB-KW"/>
</dbReference>
<evidence type="ECO:0000256" key="9">
    <source>
        <dbReference type="SAM" id="MobiDB-lite"/>
    </source>
</evidence>
<evidence type="ECO:0000256" key="10">
    <source>
        <dbReference type="SAM" id="SignalP"/>
    </source>
</evidence>
<dbReference type="AlphaFoldDB" id="A0A316VPI0"/>
<organism evidence="12 13">
    <name type="scientific">Ceraceosorus guamensis</name>
    <dbReference type="NCBI Taxonomy" id="1522189"/>
    <lineage>
        <taxon>Eukaryota</taxon>
        <taxon>Fungi</taxon>
        <taxon>Dikarya</taxon>
        <taxon>Basidiomycota</taxon>
        <taxon>Ustilaginomycotina</taxon>
        <taxon>Exobasidiomycetes</taxon>
        <taxon>Ceraceosorales</taxon>
        <taxon>Ceraceosoraceae</taxon>
        <taxon>Ceraceosorus</taxon>
    </lineage>
</organism>
<dbReference type="Gene3D" id="3.40.390.10">
    <property type="entry name" value="Collagenase (Catalytic Domain)"/>
    <property type="match status" value="1"/>
</dbReference>
<gene>
    <name evidence="12" type="ORF">IE81DRAFT_326533</name>
</gene>
<feature type="domain" description="Peptidase M43 pregnancy-associated plasma-A" evidence="11">
    <location>
        <begin position="174"/>
        <end position="293"/>
    </location>
</feature>
<evidence type="ECO:0000313" key="13">
    <source>
        <dbReference type="Proteomes" id="UP000245783"/>
    </source>
</evidence>
<keyword evidence="5" id="KW-0378">Hydrolase</keyword>